<evidence type="ECO:0000256" key="2">
    <source>
        <dbReference type="ARBA" id="ARBA00022729"/>
    </source>
</evidence>
<evidence type="ECO:0000256" key="7">
    <source>
        <dbReference type="SAM" id="Phobius"/>
    </source>
</evidence>
<dbReference type="GO" id="GO:0016042">
    <property type="term" value="P:lipid catabolic process"/>
    <property type="evidence" value="ECO:0007669"/>
    <property type="project" value="UniProtKB-KW"/>
</dbReference>
<protein>
    <recommendedName>
        <fullName evidence="13">Nose resistant-to-fluoxetine protein N-terminal domain-containing protein</fullName>
    </recommendedName>
</protein>
<dbReference type="FunFam" id="3.40.50.1820:FF:000057">
    <property type="entry name" value="Lipase"/>
    <property type="match status" value="1"/>
</dbReference>
<evidence type="ECO:0008006" key="13">
    <source>
        <dbReference type="Google" id="ProtNLM"/>
    </source>
</evidence>
<feature type="transmembrane region" description="Helical" evidence="7">
    <location>
        <begin position="448"/>
        <end position="466"/>
    </location>
</feature>
<name>A0AAD8EMM4_DIPPU</name>
<proteinExistence type="inferred from homology"/>
<evidence type="ECO:0000256" key="4">
    <source>
        <dbReference type="ARBA" id="ARBA00022963"/>
    </source>
</evidence>
<dbReference type="PANTHER" id="PTHR11161:SF71">
    <property type="entry name" value="NOSE RESISTANT-TO-FLUOXETINE PROTEIN N-TERMINAL DOMAIN-CONTAINING PROTEIN"/>
    <property type="match status" value="1"/>
</dbReference>
<dbReference type="InterPro" id="IPR006693">
    <property type="entry name" value="AB_hydrolase_lipase"/>
</dbReference>
<comment type="caution">
    <text evidence="11">The sequence shown here is derived from an EMBL/GenBank/DDBJ whole genome shotgun (WGS) entry which is preliminary data.</text>
</comment>
<evidence type="ECO:0000259" key="8">
    <source>
        <dbReference type="Pfam" id="PF01757"/>
    </source>
</evidence>
<feature type="transmembrane region" description="Helical" evidence="7">
    <location>
        <begin position="478"/>
        <end position="498"/>
    </location>
</feature>
<accession>A0AAD8EMM4</accession>
<dbReference type="Gene3D" id="3.40.50.1820">
    <property type="entry name" value="alpha/beta hydrolase"/>
    <property type="match status" value="1"/>
</dbReference>
<evidence type="ECO:0000313" key="11">
    <source>
        <dbReference type="EMBL" id="KAJ9595439.1"/>
    </source>
</evidence>
<feature type="transmembrane region" description="Helical" evidence="7">
    <location>
        <begin position="142"/>
        <end position="166"/>
    </location>
</feature>
<feature type="transmembrane region" description="Helical" evidence="7">
    <location>
        <begin position="223"/>
        <end position="244"/>
    </location>
</feature>
<dbReference type="AlphaFoldDB" id="A0AAD8EMM4"/>
<dbReference type="Pfam" id="PF04083">
    <property type="entry name" value="Abhydro_lipase"/>
    <property type="match status" value="1"/>
</dbReference>
<feature type="transmembrane region" description="Helical" evidence="7">
    <location>
        <begin position="367"/>
        <end position="387"/>
    </location>
</feature>
<feature type="transmembrane region" description="Helical" evidence="7">
    <location>
        <begin position="543"/>
        <end position="562"/>
    </location>
</feature>
<evidence type="ECO:0000256" key="3">
    <source>
        <dbReference type="ARBA" id="ARBA00022801"/>
    </source>
</evidence>
<keyword evidence="7" id="KW-0472">Membrane</keyword>
<sequence>FDAAAKLPVGMVAGNQYQMGHFDECLGISVDTGEIHGGLLKGQYCLAEIKVDSPVPSTADPYTLEYDPMMSAWSKIKYGYDPSKLRRDVIRWALCIPDSCTSEEINYILQKELNIIGEPYGAIFTSKVSPELCQILKPDEPFSIGVITYLCVLILLIALMVLCTWYDITFSEKIPEKESDLGTKVSPKFHRILLCFSARQNMRKLLNVSPVQPAIDASHGPRFLFMLFIIMGHRLTTFGGHPIFNAETEEAMFRDVPTMILANGTLIVDAFFTLGGVLLSYPLLIHLNKINKINLAMPIVVRFIRLTPSYLMLVFFHATLMPYLGSGPFWNTVVVREQQRCSQNWWTNLLYINNYVNVGEMCMFQSWYVSADFHLYIISLLLVYCVWRWPRLGYTMLGIFTTLSIVIPFVLIYQSNSPPLLKPFPDNVIDVRDTRYFQNIYVATHNRACPYFIGVIVGIIIFKLRNSTYKLPKFPSQIAYFGAWGLGVGVILSAYVFFIPGRPYNALEAALYGSLHRLGFAAAIAFFFIVMTFGSIDTHQRLLSSKVCVVMSRLTYGAYLAHTMGQLYDQGALRMPRFLSGYIMLWFAVADITFAFTISLFLLLLIEAPFRALEKFVFGKTKRNVVNMRLLIFQPELIEKYGYPVEIHTVDTDDGYILEMHRIPYSPESPKADNKPVVFLQHGLFSSSADWIILGPGISLGYLLADAGYDVWIGNARGNTYSKNHHDLILWNEPYFIFVIKVILYFSWHEMGVYDLPAEIDYVLDKTGQSDLFYVGHSMGTTMFYVLQSEKPQYSSKIRHMISLAPIAYMEHVSNLLADIGAYFPGGEVINEFNCKTKLFESNDFTTWVMDFACKEGSITEGMCMNVMFALIGYDPVQVNRICESLAHESLARESSARELPTRNTTMLVTEMKF</sequence>
<keyword evidence="5" id="KW-0443">Lipid metabolism</keyword>
<gene>
    <name evidence="11" type="ORF">L9F63_013350</name>
</gene>
<dbReference type="InterPro" id="IPR029058">
    <property type="entry name" value="AB_hydrolase_fold"/>
</dbReference>
<reference evidence="11" key="1">
    <citation type="journal article" date="2023" name="IScience">
        <title>Live-bearing cockroach genome reveals convergent evolutionary mechanisms linked to viviparity in insects and beyond.</title>
        <authorList>
            <person name="Fouks B."/>
            <person name="Harrison M.C."/>
            <person name="Mikhailova A.A."/>
            <person name="Marchal E."/>
            <person name="English S."/>
            <person name="Carruthers M."/>
            <person name="Jennings E.C."/>
            <person name="Chiamaka E.L."/>
            <person name="Frigard R.A."/>
            <person name="Pippel M."/>
            <person name="Attardo G.M."/>
            <person name="Benoit J.B."/>
            <person name="Bornberg-Bauer E."/>
            <person name="Tobe S.S."/>
        </authorList>
    </citation>
    <scope>NUCLEOTIDE SEQUENCE</scope>
    <source>
        <strain evidence="11">Stay&amp;Tobe</strain>
    </source>
</reference>
<evidence type="ECO:0000259" key="9">
    <source>
        <dbReference type="Pfam" id="PF04083"/>
    </source>
</evidence>
<keyword evidence="3" id="KW-0378">Hydrolase</keyword>
<evidence type="ECO:0000256" key="6">
    <source>
        <dbReference type="ARBA" id="ARBA00023180"/>
    </source>
</evidence>
<dbReference type="GO" id="GO:0016747">
    <property type="term" value="F:acyltransferase activity, transferring groups other than amino-acyl groups"/>
    <property type="evidence" value="ECO:0007669"/>
    <property type="project" value="InterPro"/>
</dbReference>
<evidence type="ECO:0000313" key="12">
    <source>
        <dbReference type="Proteomes" id="UP001233999"/>
    </source>
</evidence>
<dbReference type="GO" id="GO:0016787">
    <property type="term" value="F:hydrolase activity"/>
    <property type="evidence" value="ECO:0007669"/>
    <property type="project" value="UniProtKB-KW"/>
</dbReference>
<feature type="non-terminal residue" evidence="11">
    <location>
        <position position="914"/>
    </location>
</feature>
<reference evidence="11" key="2">
    <citation type="submission" date="2023-05" db="EMBL/GenBank/DDBJ databases">
        <authorList>
            <person name="Fouks B."/>
        </authorList>
    </citation>
    <scope>NUCLEOTIDE SEQUENCE</scope>
    <source>
        <strain evidence="11">Stay&amp;Tobe</strain>
        <tissue evidence="11">Testes</tissue>
    </source>
</reference>
<feature type="non-terminal residue" evidence="11">
    <location>
        <position position="1"/>
    </location>
</feature>
<dbReference type="EMBL" id="JASPKZ010002337">
    <property type="protein sequence ID" value="KAJ9595439.1"/>
    <property type="molecule type" value="Genomic_DNA"/>
</dbReference>
<keyword evidence="12" id="KW-1185">Reference proteome</keyword>
<feature type="domain" description="Acyltransferase 3" evidence="8">
    <location>
        <begin position="222"/>
        <end position="599"/>
    </location>
</feature>
<dbReference type="Proteomes" id="UP001233999">
    <property type="component" value="Unassembled WGS sequence"/>
</dbReference>
<feature type="transmembrane region" description="Helical" evidence="7">
    <location>
        <begin position="518"/>
        <end position="536"/>
    </location>
</feature>
<dbReference type="InterPro" id="IPR052728">
    <property type="entry name" value="O2_lipid_transport_reg"/>
</dbReference>
<feature type="transmembrane region" description="Helical" evidence="7">
    <location>
        <begin position="299"/>
        <end position="320"/>
    </location>
</feature>
<dbReference type="SUPFAM" id="SSF53474">
    <property type="entry name" value="alpha/beta-Hydrolases"/>
    <property type="match status" value="1"/>
</dbReference>
<feature type="domain" description="Nose resistant-to-fluoxetine protein N-terminal" evidence="10">
    <location>
        <begin position="1"/>
        <end position="109"/>
    </location>
</feature>
<dbReference type="InterPro" id="IPR002656">
    <property type="entry name" value="Acyl_transf_3_dom"/>
</dbReference>
<dbReference type="PANTHER" id="PTHR11161">
    <property type="entry name" value="O-ACYLTRANSFERASE"/>
    <property type="match status" value="1"/>
</dbReference>
<evidence type="ECO:0000256" key="1">
    <source>
        <dbReference type="ARBA" id="ARBA00010701"/>
    </source>
</evidence>
<keyword evidence="7" id="KW-1133">Transmembrane helix</keyword>
<dbReference type="Pfam" id="PF01757">
    <property type="entry name" value="Acyl_transf_3"/>
    <property type="match status" value="1"/>
</dbReference>
<comment type="similarity">
    <text evidence="1">Belongs to the AB hydrolase superfamily. Lipase family.</text>
</comment>
<feature type="domain" description="Partial AB-hydrolase lipase" evidence="9">
    <location>
        <begin position="636"/>
        <end position="693"/>
    </location>
</feature>
<dbReference type="Pfam" id="PF20146">
    <property type="entry name" value="NRF"/>
    <property type="match status" value="1"/>
</dbReference>
<dbReference type="InterPro" id="IPR006621">
    <property type="entry name" value="Nose-resist-to-fluoxetine_N"/>
</dbReference>
<feature type="transmembrane region" description="Helical" evidence="7">
    <location>
        <begin position="582"/>
        <end position="606"/>
    </location>
</feature>
<feature type="transmembrane region" description="Helical" evidence="7">
    <location>
        <begin position="264"/>
        <end position="287"/>
    </location>
</feature>
<keyword evidence="7" id="KW-0812">Transmembrane</keyword>
<keyword evidence="6" id="KW-0325">Glycoprotein</keyword>
<evidence type="ECO:0000259" key="10">
    <source>
        <dbReference type="Pfam" id="PF20146"/>
    </source>
</evidence>
<evidence type="ECO:0000256" key="5">
    <source>
        <dbReference type="ARBA" id="ARBA00023098"/>
    </source>
</evidence>
<feature type="transmembrane region" description="Helical" evidence="7">
    <location>
        <begin position="394"/>
        <end position="413"/>
    </location>
</feature>
<organism evidence="11 12">
    <name type="scientific">Diploptera punctata</name>
    <name type="common">Pacific beetle cockroach</name>
    <dbReference type="NCBI Taxonomy" id="6984"/>
    <lineage>
        <taxon>Eukaryota</taxon>
        <taxon>Metazoa</taxon>
        <taxon>Ecdysozoa</taxon>
        <taxon>Arthropoda</taxon>
        <taxon>Hexapoda</taxon>
        <taxon>Insecta</taxon>
        <taxon>Pterygota</taxon>
        <taxon>Neoptera</taxon>
        <taxon>Polyneoptera</taxon>
        <taxon>Dictyoptera</taxon>
        <taxon>Blattodea</taxon>
        <taxon>Blaberoidea</taxon>
        <taxon>Blaberidae</taxon>
        <taxon>Diplopterinae</taxon>
        <taxon>Diploptera</taxon>
    </lineage>
</organism>
<keyword evidence="4" id="KW-0442">Lipid degradation</keyword>
<keyword evidence="2" id="KW-0732">Signal</keyword>